<dbReference type="EMBL" id="CM001219">
    <property type="protein sequence ID" value="AES70459.1"/>
    <property type="molecule type" value="Genomic_DNA"/>
</dbReference>
<dbReference type="InterPro" id="IPR012621">
    <property type="entry name" value="Tom7"/>
</dbReference>
<evidence type="ECO:0000256" key="8">
    <source>
        <dbReference type="ARBA" id="ARBA00023128"/>
    </source>
</evidence>
<protein>
    <submittedName>
        <fullName evidence="10">Import receptor subunit TOM7-1</fullName>
    </submittedName>
</protein>
<keyword evidence="9" id="KW-0472">Membrane</keyword>
<dbReference type="AlphaFoldDB" id="G7J1E6"/>
<dbReference type="STRING" id="3880.G7J1E6"/>
<dbReference type="EnsemblPlants" id="AES70459">
    <property type="protein sequence ID" value="AES70459"/>
    <property type="gene ID" value="MTR_3g055500"/>
</dbReference>
<evidence type="ECO:0000256" key="5">
    <source>
        <dbReference type="ARBA" id="ARBA00022787"/>
    </source>
</evidence>
<evidence type="ECO:0000256" key="2">
    <source>
        <dbReference type="ARBA" id="ARBA00010917"/>
    </source>
</evidence>
<keyword evidence="3" id="KW-0813">Transport</keyword>
<sequence>MASTISLKAKGKSSNKKAEDRSAIDSLKEWTTWGIKKTKVIAHYGFIPLIIIIGMNSDPKPQLSQLLSPTTISNMVSELVELKGRLNLFTNQVQRVLVVRGCIEKNPSPTLDKQDSGEEFIKRRQSLAYKPVS</sequence>
<evidence type="ECO:0000313" key="10">
    <source>
        <dbReference type="EMBL" id="AES70459.1"/>
    </source>
</evidence>
<gene>
    <name evidence="10" type="ordered locus">MTR_3g055500</name>
</gene>
<evidence type="ECO:0000256" key="7">
    <source>
        <dbReference type="ARBA" id="ARBA00022989"/>
    </source>
</evidence>
<evidence type="ECO:0000256" key="9">
    <source>
        <dbReference type="ARBA" id="ARBA00023136"/>
    </source>
</evidence>
<dbReference type="PaxDb" id="3880-AES70459"/>
<evidence type="ECO:0000313" key="11">
    <source>
        <dbReference type="EnsemblPlants" id="AES70459"/>
    </source>
</evidence>
<evidence type="ECO:0000256" key="4">
    <source>
        <dbReference type="ARBA" id="ARBA00022692"/>
    </source>
</evidence>
<evidence type="ECO:0000256" key="6">
    <source>
        <dbReference type="ARBA" id="ARBA00022927"/>
    </source>
</evidence>
<evidence type="ECO:0000256" key="3">
    <source>
        <dbReference type="ARBA" id="ARBA00022448"/>
    </source>
</evidence>
<keyword evidence="7" id="KW-1133">Transmembrane helix</keyword>
<dbReference type="GO" id="GO:0030150">
    <property type="term" value="P:protein import into mitochondrial matrix"/>
    <property type="evidence" value="ECO:0007669"/>
    <property type="project" value="InterPro"/>
</dbReference>
<keyword evidence="8" id="KW-0496">Mitochondrion</keyword>
<name>G7J1E6_MEDTR</name>
<keyword evidence="6" id="KW-0653">Protein transport</keyword>
<dbReference type="GO" id="GO:0005742">
    <property type="term" value="C:mitochondrial outer membrane translocase complex"/>
    <property type="evidence" value="ECO:0007669"/>
    <property type="project" value="InterPro"/>
</dbReference>
<dbReference type="Pfam" id="PF08038">
    <property type="entry name" value="Tom7"/>
    <property type="match status" value="1"/>
</dbReference>
<reference evidence="10 12" key="1">
    <citation type="journal article" date="2011" name="Nature">
        <title>The Medicago genome provides insight into the evolution of rhizobial symbioses.</title>
        <authorList>
            <person name="Young N.D."/>
            <person name="Debelle F."/>
            <person name="Oldroyd G.E."/>
            <person name="Geurts R."/>
            <person name="Cannon S.B."/>
            <person name="Udvardi M.K."/>
            <person name="Benedito V.A."/>
            <person name="Mayer K.F."/>
            <person name="Gouzy J."/>
            <person name="Schoof H."/>
            <person name="Van de Peer Y."/>
            <person name="Proost S."/>
            <person name="Cook D.R."/>
            <person name="Meyers B.C."/>
            <person name="Spannagl M."/>
            <person name="Cheung F."/>
            <person name="De Mita S."/>
            <person name="Krishnakumar V."/>
            <person name="Gundlach H."/>
            <person name="Zhou S."/>
            <person name="Mudge J."/>
            <person name="Bharti A.K."/>
            <person name="Murray J.D."/>
            <person name="Naoumkina M.A."/>
            <person name="Rosen B."/>
            <person name="Silverstein K.A."/>
            <person name="Tang H."/>
            <person name="Rombauts S."/>
            <person name="Zhao P.X."/>
            <person name="Zhou P."/>
            <person name="Barbe V."/>
            <person name="Bardou P."/>
            <person name="Bechner M."/>
            <person name="Bellec A."/>
            <person name="Berger A."/>
            <person name="Berges H."/>
            <person name="Bidwell S."/>
            <person name="Bisseling T."/>
            <person name="Choisne N."/>
            <person name="Couloux A."/>
            <person name="Denny R."/>
            <person name="Deshpande S."/>
            <person name="Dai X."/>
            <person name="Doyle J.J."/>
            <person name="Dudez A.M."/>
            <person name="Farmer A.D."/>
            <person name="Fouteau S."/>
            <person name="Franken C."/>
            <person name="Gibelin C."/>
            <person name="Gish J."/>
            <person name="Goldstein S."/>
            <person name="Gonzalez A.J."/>
            <person name="Green P.J."/>
            <person name="Hallab A."/>
            <person name="Hartog M."/>
            <person name="Hua A."/>
            <person name="Humphray S.J."/>
            <person name="Jeong D.H."/>
            <person name="Jing Y."/>
            <person name="Jocker A."/>
            <person name="Kenton S.M."/>
            <person name="Kim D.J."/>
            <person name="Klee K."/>
            <person name="Lai H."/>
            <person name="Lang C."/>
            <person name="Lin S."/>
            <person name="Macmil S.L."/>
            <person name="Magdelenat G."/>
            <person name="Matthews L."/>
            <person name="McCorrison J."/>
            <person name="Monaghan E.L."/>
            <person name="Mun J.H."/>
            <person name="Najar F.Z."/>
            <person name="Nicholson C."/>
            <person name="Noirot C."/>
            <person name="O'Bleness M."/>
            <person name="Paule C.R."/>
            <person name="Poulain J."/>
            <person name="Prion F."/>
            <person name="Qin B."/>
            <person name="Qu C."/>
            <person name="Retzel E.F."/>
            <person name="Riddle C."/>
            <person name="Sallet E."/>
            <person name="Samain S."/>
            <person name="Samson N."/>
            <person name="Sanders I."/>
            <person name="Saurat O."/>
            <person name="Scarpelli C."/>
            <person name="Schiex T."/>
            <person name="Segurens B."/>
            <person name="Severin A.J."/>
            <person name="Sherrier D.J."/>
            <person name="Shi R."/>
            <person name="Sims S."/>
            <person name="Singer S.R."/>
            <person name="Sinharoy S."/>
            <person name="Sterck L."/>
            <person name="Viollet A."/>
            <person name="Wang B.B."/>
            <person name="Wang K."/>
            <person name="Wang M."/>
            <person name="Wang X."/>
            <person name="Warfsmann J."/>
            <person name="Weissenbach J."/>
            <person name="White D.D."/>
            <person name="White J.D."/>
            <person name="Wiley G.B."/>
            <person name="Wincker P."/>
            <person name="Xing Y."/>
            <person name="Yang L."/>
            <person name="Yao Z."/>
            <person name="Ying F."/>
            <person name="Zhai J."/>
            <person name="Zhou L."/>
            <person name="Zuber A."/>
            <person name="Denarie J."/>
            <person name="Dixon R.A."/>
            <person name="May G.D."/>
            <person name="Schwartz D.C."/>
            <person name="Rogers J."/>
            <person name="Quetier F."/>
            <person name="Town C.D."/>
            <person name="Roe B.A."/>
        </authorList>
    </citation>
    <scope>NUCLEOTIDE SEQUENCE [LARGE SCALE GENOMIC DNA]</scope>
    <source>
        <strain evidence="10">A17</strain>
        <strain evidence="11 12">cv. Jemalong A17</strain>
    </source>
</reference>
<reference evidence="11" key="3">
    <citation type="submission" date="2015-04" db="UniProtKB">
        <authorList>
            <consortium name="EnsemblPlants"/>
        </authorList>
    </citation>
    <scope>IDENTIFICATION</scope>
    <source>
        <strain evidence="11">cv. Jemalong A17</strain>
    </source>
</reference>
<keyword evidence="5" id="KW-1000">Mitochondrion outer membrane</keyword>
<accession>G7J1E6</accession>
<evidence type="ECO:0000256" key="1">
    <source>
        <dbReference type="ARBA" id="ARBA00004572"/>
    </source>
</evidence>
<evidence type="ECO:0000313" key="12">
    <source>
        <dbReference type="Proteomes" id="UP000002051"/>
    </source>
</evidence>
<keyword evidence="4" id="KW-0812">Transmembrane</keyword>
<reference evidence="10 12" key="2">
    <citation type="journal article" date="2014" name="BMC Genomics">
        <title>An improved genome release (version Mt4.0) for the model legume Medicago truncatula.</title>
        <authorList>
            <person name="Tang H."/>
            <person name="Krishnakumar V."/>
            <person name="Bidwell S."/>
            <person name="Rosen B."/>
            <person name="Chan A."/>
            <person name="Zhou S."/>
            <person name="Gentzbittel L."/>
            <person name="Childs K.L."/>
            <person name="Yandell M."/>
            <person name="Gundlach H."/>
            <person name="Mayer K.F."/>
            <person name="Schwartz D.C."/>
            <person name="Town C.D."/>
        </authorList>
    </citation>
    <scope>GENOME REANNOTATION</scope>
    <source>
        <strain evidence="11 12">cv. Jemalong A17</strain>
    </source>
</reference>
<dbReference type="HOGENOM" id="CLU_1909784_0_0_1"/>
<keyword evidence="10" id="KW-0675">Receptor</keyword>
<organism evidence="10 12">
    <name type="scientific">Medicago truncatula</name>
    <name type="common">Barrel medic</name>
    <name type="synonym">Medicago tribuloides</name>
    <dbReference type="NCBI Taxonomy" id="3880"/>
    <lineage>
        <taxon>Eukaryota</taxon>
        <taxon>Viridiplantae</taxon>
        <taxon>Streptophyta</taxon>
        <taxon>Embryophyta</taxon>
        <taxon>Tracheophyta</taxon>
        <taxon>Spermatophyta</taxon>
        <taxon>Magnoliopsida</taxon>
        <taxon>eudicotyledons</taxon>
        <taxon>Gunneridae</taxon>
        <taxon>Pentapetalae</taxon>
        <taxon>rosids</taxon>
        <taxon>fabids</taxon>
        <taxon>Fabales</taxon>
        <taxon>Fabaceae</taxon>
        <taxon>Papilionoideae</taxon>
        <taxon>50 kb inversion clade</taxon>
        <taxon>NPAAA clade</taxon>
        <taxon>Hologalegina</taxon>
        <taxon>IRL clade</taxon>
        <taxon>Trifolieae</taxon>
        <taxon>Medicago</taxon>
    </lineage>
</organism>
<dbReference type="PANTHER" id="PTHR34944">
    <property type="entry name" value="MITOCHONDRIAL IMPORT RECEPTOR SUBUNIT TOM7"/>
    <property type="match status" value="1"/>
</dbReference>
<keyword evidence="12" id="KW-1185">Reference proteome</keyword>
<proteinExistence type="inferred from homology"/>
<comment type="similarity">
    <text evidence="2">Belongs to the Tom7 family.</text>
</comment>
<dbReference type="Proteomes" id="UP000002051">
    <property type="component" value="Chromosome 3"/>
</dbReference>
<comment type="subcellular location">
    <subcellularLocation>
        <location evidence="1">Mitochondrion outer membrane</location>
        <topology evidence="1">Single-pass membrane protein</topology>
    </subcellularLocation>
</comment>
<dbReference type="PANTHER" id="PTHR34944:SF2">
    <property type="entry name" value="MITOCHONDRIAL IMPORT RECEPTOR SUBUNIT TOM7"/>
    <property type="match status" value="1"/>
</dbReference>